<keyword evidence="3" id="KW-1185">Reference proteome</keyword>
<protein>
    <submittedName>
        <fullName evidence="2">Oxidoreductase</fullName>
    </submittedName>
</protein>
<accession>A0A225M311</accession>
<gene>
    <name evidence="2" type="ORF">CEY11_22605</name>
</gene>
<dbReference type="InterPro" id="IPR036291">
    <property type="entry name" value="NAD(P)-bd_dom_sf"/>
</dbReference>
<comment type="similarity">
    <text evidence="1">Belongs to the short-chain dehydrogenases/reductases (SDR) family.</text>
</comment>
<dbReference type="PANTHER" id="PTHR42879:SF6">
    <property type="entry name" value="NADPH-DEPENDENT REDUCTASE BACG"/>
    <property type="match status" value="1"/>
</dbReference>
<dbReference type="AlphaFoldDB" id="A0A225M311"/>
<evidence type="ECO:0000313" key="2">
    <source>
        <dbReference type="EMBL" id="OWT54510.1"/>
    </source>
</evidence>
<comment type="caution">
    <text evidence="2">The sequence shown here is derived from an EMBL/GenBank/DDBJ whole genome shotgun (WGS) entry which is preliminary data.</text>
</comment>
<dbReference type="InterPro" id="IPR002347">
    <property type="entry name" value="SDR_fam"/>
</dbReference>
<dbReference type="EMBL" id="NJIH01000015">
    <property type="protein sequence ID" value="OWT54510.1"/>
    <property type="molecule type" value="Genomic_DNA"/>
</dbReference>
<dbReference type="PANTHER" id="PTHR42879">
    <property type="entry name" value="3-OXOACYL-(ACYL-CARRIER-PROTEIN) REDUCTASE"/>
    <property type="match status" value="1"/>
</dbReference>
<organism evidence="2 3">
    <name type="scientific">Candidimonas nitroreducens</name>
    <dbReference type="NCBI Taxonomy" id="683354"/>
    <lineage>
        <taxon>Bacteria</taxon>
        <taxon>Pseudomonadati</taxon>
        <taxon>Pseudomonadota</taxon>
        <taxon>Betaproteobacteria</taxon>
        <taxon>Burkholderiales</taxon>
        <taxon>Alcaligenaceae</taxon>
        <taxon>Candidimonas</taxon>
    </lineage>
</organism>
<proteinExistence type="inferred from homology"/>
<reference evidence="3" key="1">
    <citation type="submission" date="2017-06" db="EMBL/GenBank/DDBJ databases">
        <title>Herbaspirillum phytohormonus sp. nov., isolated from the root nodule of Robinia pseudoacacia in lead-zinc mine.</title>
        <authorList>
            <person name="Fan M."/>
            <person name="Lin Y."/>
        </authorList>
    </citation>
    <scope>NUCLEOTIDE SEQUENCE [LARGE SCALE GENOMIC DNA]</scope>
    <source>
        <strain evidence="3">SC-089</strain>
    </source>
</reference>
<dbReference type="InterPro" id="IPR050259">
    <property type="entry name" value="SDR"/>
</dbReference>
<evidence type="ECO:0000313" key="3">
    <source>
        <dbReference type="Proteomes" id="UP000214603"/>
    </source>
</evidence>
<evidence type="ECO:0000256" key="1">
    <source>
        <dbReference type="ARBA" id="ARBA00006484"/>
    </source>
</evidence>
<dbReference type="SUPFAM" id="SSF51735">
    <property type="entry name" value="NAD(P)-binding Rossmann-fold domains"/>
    <property type="match status" value="1"/>
</dbReference>
<dbReference type="OrthoDB" id="9804774at2"/>
<sequence>MDLGIQGKHALIFGGSRGMGRACALQLSREGVHVTIAARTLATLQQAAAEIGEQTGNPVRVTVADITTEAGRDSALQACPAPDILVNNADGPAPGDFRKWTRDDWHQALDSMMIGPIEMMRRTVDGMIERKFGRIVNIVSRSVKTPQLEMGLSNGARSGLVGFVAGLARQTVRHNVTVNNLLPGVFDTDAQRRHIQGMLEGTGKTFEQLWDERGRGNPAGRYGQPQELGALCAFVCSAHAGYITGQNLLIDGGGYPGTF</sequence>
<dbReference type="FunFam" id="3.40.50.720:FF:000642">
    <property type="entry name" value="Short-chain dehydrogenase/reductase SDR"/>
    <property type="match status" value="1"/>
</dbReference>
<dbReference type="Pfam" id="PF13561">
    <property type="entry name" value="adh_short_C2"/>
    <property type="match status" value="1"/>
</dbReference>
<dbReference type="CDD" id="cd05344">
    <property type="entry name" value="BKR_like_SDR_like"/>
    <property type="match status" value="1"/>
</dbReference>
<dbReference type="RefSeq" id="WP_088605687.1">
    <property type="nucleotide sequence ID" value="NZ_NJIH01000015.1"/>
</dbReference>
<dbReference type="PRINTS" id="PR00081">
    <property type="entry name" value="GDHRDH"/>
</dbReference>
<dbReference type="Proteomes" id="UP000214603">
    <property type="component" value="Unassembled WGS sequence"/>
</dbReference>
<name>A0A225M311_9BURK</name>
<dbReference type="Gene3D" id="3.40.50.720">
    <property type="entry name" value="NAD(P)-binding Rossmann-like Domain"/>
    <property type="match status" value="1"/>
</dbReference>